<dbReference type="SUPFAM" id="SSF53850">
    <property type="entry name" value="Periplasmic binding protein-like II"/>
    <property type="match status" value="1"/>
</dbReference>
<dbReference type="PANTHER" id="PTHR30222:SF17">
    <property type="entry name" value="SPERMIDINE_PUTRESCINE-BINDING PERIPLASMIC PROTEIN"/>
    <property type="match status" value="1"/>
</dbReference>
<dbReference type="Pfam" id="PF13416">
    <property type="entry name" value="SBP_bac_8"/>
    <property type="match status" value="1"/>
</dbReference>
<keyword evidence="3" id="KW-1185">Reference proteome</keyword>
<dbReference type="Proteomes" id="UP000277498">
    <property type="component" value="Unassembled WGS sequence"/>
</dbReference>
<accession>A0A3P5WVW5</accession>
<dbReference type="PANTHER" id="PTHR30222">
    <property type="entry name" value="SPERMIDINE/PUTRESCINE-BINDING PERIPLASMIC PROTEIN"/>
    <property type="match status" value="1"/>
</dbReference>
<dbReference type="AlphaFoldDB" id="A0A3P5WVW5"/>
<evidence type="ECO:0008006" key="4">
    <source>
        <dbReference type="Google" id="ProtNLM"/>
    </source>
</evidence>
<dbReference type="Gene3D" id="3.40.190.10">
    <property type="entry name" value="Periplasmic binding protein-like II"/>
    <property type="match status" value="1"/>
</dbReference>
<gene>
    <name evidence="2" type="ORF">XINFAN_00338</name>
</gene>
<evidence type="ECO:0000313" key="3">
    <source>
        <dbReference type="Proteomes" id="UP000277498"/>
    </source>
</evidence>
<keyword evidence="1" id="KW-0732">Signal</keyword>
<name>A0A3P5WVW5_9RHOB</name>
<reference evidence="2 3" key="1">
    <citation type="submission" date="2018-11" db="EMBL/GenBank/DDBJ databases">
        <authorList>
            <person name="Criscuolo A."/>
        </authorList>
    </citation>
    <scope>NUCLEOTIDE SEQUENCE [LARGE SCALE GENOMIC DNA]</scope>
    <source>
        <strain evidence="2">ACIP111625</strain>
    </source>
</reference>
<evidence type="ECO:0000313" key="2">
    <source>
        <dbReference type="EMBL" id="VDC20137.1"/>
    </source>
</evidence>
<dbReference type="OrthoDB" id="9812255at2"/>
<dbReference type="RefSeq" id="WP_124084779.1">
    <property type="nucleotide sequence ID" value="NZ_UXAW01000033.1"/>
</dbReference>
<dbReference type="InterPro" id="IPR006059">
    <property type="entry name" value="SBP"/>
</dbReference>
<dbReference type="EMBL" id="UXAW01000033">
    <property type="protein sequence ID" value="VDC20137.1"/>
    <property type="molecule type" value="Genomic_DNA"/>
</dbReference>
<protein>
    <recommendedName>
        <fullName evidence="4">Bacterial extracellular solute-binding protein</fullName>
    </recommendedName>
</protein>
<evidence type="ECO:0000256" key="1">
    <source>
        <dbReference type="ARBA" id="ARBA00022729"/>
    </source>
</evidence>
<proteinExistence type="predicted"/>
<sequence>MAEPSPPLRVIGTSATLTAGLRRRAQTELPFPISFEVLDGVACQRRGVMAPESFDVYDQWFHSLDLLWTAVSIRPIDTARIRRWPQVRIAGAGSHLGRGYGTRPGDVLFVRPDRTLGPAPSPDQPAQIAMLPTTYNMDSFAFTPEVARLRRKDEAQSWAWLLDDRWHGRCAMAQDPAASVVELALAARSAGLMQIEDPGDLSIEEIDALFAHLMRLKRSGHFGRFWASSEDSVRVMAGAGCALGSLWSPAWYTLRGMGHDLTYATPAEGYRGWHSGMSISAAAEDEALDMAYAYLNWWLDGTPGAIMARQGYYMSVVEPLRDTLSPAEWAWWYGGEPATEDLPGLDLPVVVRKGERREGGSYLERESRVTAWSTIMPEHNYLARRWREFIEG</sequence>
<organism evidence="2 3">
    <name type="scientific">Pseudogemmobacter humi</name>
    <dbReference type="NCBI Taxonomy" id="2483812"/>
    <lineage>
        <taxon>Bacteria</taxon>
        <taxon>Pseudomonadati</taxon>
        <taxon>Pseudomonadota</taxon>
        <taxon>Alphaproteobacteria</taxon>
        <taxon>Rhodobacterales</taxon>
        <taxon>Paracoccaceae</taxon>
        <taxon>Pseudogemmobacter</taxon>
    </lineage>
</organism>